<dbReference type="AlphaFoldDB" id="A0A9P7ZQG6"/>
<dbReference type="EMBL" id="MU251250">
    <property type="protein sequence ID" value="KAG9255783.1"/>
    <property type="molecule type" value="Genomic_DNA"/>
</dbReference>
<dbReference type="Gene3D" id="3.40.50.1820">
    <property type="entry name" value="alpha/beta hydrolase"/>
    <property type="match status" value="1"/>
</dbReference>
<sequence>MPSQHVLALTAALQATVALGSPTGACPLAVTLEDYGSFTSTIVSETLSENPLPKPVDAWLGIDYATQPTGDHRFRPVTSPAVFDGVKAADKYGKICVQDATRIDVQLQDEACLNFNVYRTQGVSMDEKLPVLVWIHGGSFNIGSYKSFDGAAFAASSEQPIVVVNFHYRLNSLGFLPSALMEEEGLLNLGLMDQHLFLQFVQKHIASFGGDPDRVTLGGRSAGAHSTGIHYFHNYAIGDDESASPKPLFAGAIHQSGSVTARAFPNATYPLYEQQMEEYMSFLDCSHGSDVPNEESLACLRDADINSIREISAAIYDKYDPVLTWPFQPTQGGFLLEKFGSQSGYDGTFFHVPTITSTTTNEGRFYTPGNLETNEDWLDYLHNISPELTDADLALLVDLYPDPATDTDSPYAHSPNSTQYKRISAAWSDYAYLCPSQETAQVASRAGVPVYKLRFNTNQTFPAWQGIPHTADTMYTWDEPDVQHPEISKVYHAYLASFVASGDPNTFRWEGTPAWPLYEPEQGGDERPKQLVVQPGDAKVERDDVRTDACQFWRDPARQSRLNK</sequence>
<evidence type="ECO:0000313" key="7">
    <source>
        <dbReference type="Proteomes" id="UP000887229"/>
    </source>
</evidence>
<accession>A0A9P7ZQG6</accession>
<gene>
    <name evidence="6" type="ORF">F5Z01DRAFT_557434</name>
</gene>
<dbReference type="InterPro" id="IPR050309">
    <property type="entry name" value="Type-B_Carboxylest/Lipase"/>
</dbReference>
<keyword evidence="2 3" id="KW-0378">Hydrolase</keyword>
<protein>
    <recommendedName>
        <fullName evidence="3">Carboxylic ester hydrolase</fullName>
        <ecNumber evidence="3">3.1.1.-</ecNumber>
    </recommendedName>
</protein>
<evidence type="ECO:0000256" key="1">
    <source>
        <dbReference type="ARBA" id="ARBA00005964"/>
    </source>
</evidence>
<reference evidence="6" key="1">
    <citation type="journal article" date="2021" name="IMA Fungus">
        <title>Genomic characterization of three marine fungi, including Emericellopsis atlantica sp. nov. with signatures of a generalist lifestyle and marine biomass degradation.</title>
        <authorList>
            <person name="Hagestad O.C."/>
            <person name="Hou L."/>
            <person name="Andersen J.H."/>
            <person name="Hansen E.H."/>
            <person name="Altermark B."/>
            <person name="Li C."/>
            <person name="Kuhnert E."/>
            <person name="Cox R.J."/>
            <person name="Crous P.W."/>
            <person name="Spatafora J.W."/>
            <person name="Lail K."/>
            <person name="Amirebrahimi M."/>
            <person name="Lipzen A."/>
            <person name="Pangilinan J."/>
            <person name="Andreopoulos W."/>
            <person name="Hayes R.D."/>
            <person name="Ng V."/>
            <person name="Grigoriev I.V."/>
            <person name="Jackson S.A."/>
            <person name="Sutton T.D.S."/>
            <person name="Dobson A.D.W."/>
            <person name="Rama T."/>
        </authorList>
    </citation>
    <scope>NUCLEOTIDE SEQUENCE</scope>
    <source>
        <strain evidence="6">TS7</strain>
    </source>
</reference>
<evidence type="ECO:0000313" key="6">
    <source>
        <dbReference type="EMBL" id="KAG9255783.1"/>
    </source>
</evidence>
<keyword evidence="3" id="KW-0732">Signal</keyword>
<evidence type="ECO:0000256" key="4">
    <source>
        <dbReference type="SAM" id="MobiDB-lite"/>
    </source>
</evidence>
<dbReference type="GO" id="GO:0016787">
    <property type="term" value="F:hydrolase activity"/>
    <property type="evidence" value="ECO:0007669"/>
    <property type="project" value="UniProtKB-KW"/>
</dbReference>
<feature type="chain" id="PRO_5040544578" description="Carboxylic ester hydrolase" evidence="3">
    <location>
        <begin position="21"/>
        <end position="564"/>
    </location>
</feature>
<evidence type="ECO:0000256" key="3">
    <source>
        <dbReference type="RuleBase" id="RU361235"/>
    </source>
</evidence>
<dbReference type="Proteomes" id="UP000887229">
    <property type="component" value="Unassembled WGS sequence"/>
</dbReference>
<dbReference type="EC" id="3.1.1.-" evidence="3"/>
<dbReference type="GeneID" id="70291581"/>
<keyword evidence="7" id="KW-1185">Reference proteome</keyword>
<organism evidence="6 7">
    <name type="scientific">Emericellopsis atlantica</name>
    <dbReference type="NCBI Taxonomy" id="2614577"/>
    <lineage>
        <taxon>Eukaryota</taxon>
        <taxon>Fungi</taxon>
        <taxon>Dikarya</taxon>
        <taxon>Ascomycota</taxon>
        <taxon>Pezizomycotina</taxon>
        <taxon>Sordariomycetes</taxon>
        <taxon>Hypocreomycetidae</taxon>
        <taxon>Hypocreales</taxon>
        <taxon>Bionectriaceae</taxon>
        <taxon>Emericellopsis</taxon>
    </lineage>
</organism>
<dbReference type="InterPro" id="IPR002018">
    <property type="entry name" value="CarbesteraseB"/>
</dbReference>
<evidence type="ECO:0000259" key="5">
    <source>
        <dbReference type="Pfam" id="PF00135"/>
    </source>
</evidence>
<proteinExistence type="inferred from homology"/>
<comment type="similarity">
    <text evidence="1 3">Belongs to the type-B carboxylesterase/lipase family.</text>
</comment>
<feature type="signal peptide" evidence="3">
    <location>
        <begin position="1"/>
        <end position="20"/>
    </location>
</feature>
<dbReference type="RefSeq" id="XP_046119707.1">
    <property type="nucleotide sequence ID" value="XM_046260678.1"/>
</dbReference>
<dbReference type="InterPro" id="IPR019826">
    <property type="entry name" value="Carboxylesterase_B_AS"/>
</dbReference>
<dbReference type="PANTHER" id="PTHR11559">
    <property type="entry name" value="CARBOXYLESTERASE"/>
    <property type="match status" value="1"/>
</dbReference>
<dbReference type="SUPFAM" id="SSF53474">
    <property type="entry name" value="alpha/beta-Hydrolases"/>
    <property type="match status" value="1"/>
</dbReference>
<dbReference type="InterPro" id="IPR029058">
    <property type="entry name" value="AB_hydrolase_fold"/>
</dbReference>
<feature type="region of interest" description="Disordered" evidence="4">
    <location>
        <begin position="519"/>
        <end position="540"/>
    </location>
</feature>
<dbReference type="Pfam" id="PF00135">
    <property type="entry name" value="COesterase"/>
    <property type="match status" value="1"/>
</dbReference>
<name>A0A9P7ZQG6_9HYPO</name>
<comment type="caution">
    <text evidence="6">The sequence shown here is derived from an EMBL/GenBank/DDBJ whole genome shotgun (WGS) entry which is preliminary data.</text>
</comment>
<dbReference type="OrthoDB" id="6846267at2759"/>
<dbReference type="PROSITE" id="PS00122">
    <property type="entry name" value="CARBOXYLESTERASE_B_1"/>
    <property type="match status" value="1"/>
</dbReference>
<feature type="domain" description="Carboxylesterase type B" evidence="5">
    <location>
        <begin position="54"/>
        <end position="524"/>
    </location>
</feature>
<evidence type="ECO:0000256" key="2">
    <source>
        <dbReference type="ARBA" id="ARBA00022801"/>
    </source>
</evidence>